<dbReference type="PANTHER" id="PTHR27008:SF596">
    <property type="entry name" value="OS02G0215500 PROTEIN"/>
    <property type="match status" value="1"/>
</dbReference>
<feature type="binding site" evidence="13">
    <location>
        <position position="738"/>
    </location>
    <ligand>
        <name>ATP</name>
        <dbReference type="ChEBI" id="CHEBI:30616"/>
    </ligand>
</feature>
<keyword evidence="11 14" id="KW-1133">Transmembrane helix</keyword>
<evidence type="ECO:0000256" key="12">
    <source>
        <dbReference type="ARBA" id="ARBA00023136"/>
    </source>
</evidence>
<dbReference type="SUPFAM" id="SSF56112">
    <property type="entry name" value="Protein kinase-like (PK-like)"/>
    <property type="match status" value="1"/>
</dbReference>
<dbReference type="InterPro" id="IPR051809">
    <property type="entry name" value="Plant_receptor-like_S/T_kinase"/>
</dbReference>
<feature type="transmembrane region" description="Helical" evidence="14">
    <location>
        <begin position="655"/>
        <end position="677"/>
    </location>
</feature>
<name>A0ABU6XJI2_9FABA</name>
<dbReference type="InterPro" id="IPR017441">
    <property type="entry name" value="Protein_kinase_ATP_BS"/>
</dbReference>
<evidence type="ECO:0000256" key="7">
    <source>
        <dbReference type="ARBA" id="ARBA00022737"/>
    </source>
</evidence>
<dbReference type="Pfam" id="PF23598">
    <property type="entry name" value="LRR_14"/>
    <property type="match status" value="1"/>
</dbReference>
<dbReference type="InterPro" id="IPR000719">
    <property type="entry name" value="Prot_kinase_dom"/>
</dbReference>
<organism evidence="16 17">
    <name type="scientific">Stylosanthes scabra</name>
    <dbReference type="NCBI Taxonomy" id="79078"/>
    <lineage>
        <taxon>Eukaryota</taxon>
        <taxon>Viridiplantae</taxon>
        <taxon>Streptophyta</taxon>
        <taxon>Embryophyta</taxon>
        <taxon>Tracheophyta</taxon>
        <taxon>Spermatophyta</taxon>
        <taxon>Magnoliopsida</taxon>
        <taxon>eudicotyledons</taxon>
        <taxon>Gunneridae</taxon>
        <taxon>Pentapetalae</taxon>
        <taxon>rosids</taxon>
        <taxon>fabids</taxon>
        <taxon>Fabales</taxon>
        <taxon>Fabaceae</taxon>
        <taxon>Papilionoideae</taxon>
        <taxon>50 kb inversion clade</taxon>
        <taxon>dalbergioids sensu lato</taxon>
        <taxon>Dalbergieae</taxon>
        <taxon>Pterocarpus clade</taxon>
        <taxon>Stylosanthes</taxon>
    </lineage>
</organism>
<evidence type="ECO:0000256" key="8">
    <source>
        <dbReference type="ARBA" id="ARBA00022741"/>
    </source>
</evidence>
<dbReference type="SUPFAM" id="SSF52058">
    <property type="entry name" value="L domain-like"/>
    <property type="match status" value="1"/>
</dbReference>
<evidence type="ECO:0000256" key="5">
    <source>
        <dbReference type="ARBA" id="ARBA00022692"/>
    </source>
</evidence>
<keyword evidence="8 13" id="KW-0547">Nucleotide-binding</keyword>
<dbReference type="PRINTS" id="PR00019">
    <property type="entry name" value="LEURICHRPT"/>
</dbReference>
<dbReference type="PANTHER" id="PTHR27008">
    <property type="entry name" value="OS04G0122200 PROTEIN"/>
    <property type="match status" value="1"/>
</dbReference>
<keyword evidence="3" id="KW-0433">Leucine-rich repeat</keyword>
<sequence>MAVQVPLSSEIDKLALLALKGKLTNGDPDALPSWNESLHFCEWEGVTCSRRHMRVSALQLQNQDFGGTLGPSLGNLTFLVELNLTDLNLYGDIPREVGHLKRLQILSLMQNNIFGEIPRELGRLKRLQFLELKKNNFHGEIPMELANCSSLNKIDLSSNNLTGEVPSWFGSMMQLSFLELAFNNLVGNIPPTLGNLSSLNTLSLANNFLEGPIIQALGRLTNLVFISLTYNNLSGQVPSSFYNLSNLQVLDISDNQLEGTLSPNLHLSFPNLNSFIVGWNQFTGNFPSSISNLTELIQFDISFNNFRGPIPPTWGHSKNLRYFGINNNTLIGTGGAQDLDFLSSLTNCTQLSYLILRGNNLGGVLPDLIGNFSGSLSVIEISNNQISGRLPEAIGNLFGLRDLLMHENSLERTIPDSIGKLKNLGRVSFAKNNFSGNIPIAVGNLSKLSEVYMGFNRFSGRLPFTLRYCTSMQLFNVRENNLSGNIPTQTFGYQEGLVYLDLSTNSFTGPIPSDFGSLKHLSLVFLYENKLSGVIPMELFSCSALTELYLYTNSFHGSIPSLFGSLKSLEILDLSSNFFSGTIPRELENLTLLNGLNLSDNQLYGQVPLGGVFSNISEISLFKNKDLCGGIPQLNLPPCPKLPSNKHKRSLKKKIVLITIISGLLISSIICFGIYYFTKKPKKLSSSPSLEHRYLRVSYGELHQATDGFSSSNLVGTGSSGSVYRGTLVHFERPVAVKVLNLQTRGALKSFMSECKALGKIKHRNLLNILTCCSSVDYKGDDFKAIVFEFMPNGSLETLLHNNEEIESGNLSLDLMQRTNVALDVAFALDYLHNETEEAVVHCDVKPSNVLLDDDIVAHLGDFGIARLLHGPATTSYNSGNQASSSVIKGTIGYLPPEYGEGGSVSPQGDIYSYGILLLEILTGKRPTDAMFGEGLSLHKFCKMAIPEGITEIVDSRLLLTPFDEGERRITQQQTIEECLVSFARIGVACSQESPTQRMSIKDVIMELHAIKHKLLNR</sequence>
<dbReference type="Gene3D" id="3.80.10.10">
    <property type="entry name" value="Ribonuclease Inhibitor"/>
    <property type="match status" value="4"/>
</dbReference>
<evidence type="ECO:0000259" key="15">
    <source>
        <dbReference type="PROSITE" id="PS50011"/>
    </source>
</evidence>
<dbReference type="InterPro" id="IPR011009">
    <property type="entry name" value="Kinase-like_dom_sf"/>
</dbReference>
<dbReference type="InterPro" id="IPR055414">
    <property type="entry name" value="LRR_R13L4/SHOC2-like"/>
</dbReference>
<evidence type="ECO:0000256" key="14">
    <source>
        <dbReference type="SAM" id="Phobius"/>
    </source>
</evidence>
<evidence type="ECO:0000313" key="17">
    <source>
        <dbReference type="Proteomes" id="UP001341840"/>
    </source>
</evidence>
<evidence type="ECO:0000256" key="11">
    <source>
        <dbReference type="ARBA" id="ARBA00022989"/>
    </source>
</evidence>
<protein>
    <recommendedName>
        <fullName evidence="15">Protein kinase domain-containing protein</fullName>
    </recommendedName>
</protein>
<dbReference type="Gene3D" id="1.10.510.10">
    <property type="entry name" value="Transferase(Phosphotransferase) domain 1"/>
    <property type="match status" value="1"/>
</dbReference>
<dbReference type="InterPro" id="IPR008271">
    <property type="entry name" value="Ser/Thr_kinase_AS"/>
</dbReference>
<dbReference type="InterPro" id="IPR001611">
    <property type="entry name" value="Leu-rich_rpt"/>
</dbReference>
<dbReference type="Gene3D" id="3.30.200.20">
    <property type="entry name" value="Phosphorylase Kinase, domain 1"/>
    <property type="match status" value="1"/>
</dbReference>
<reference evidence="16 17" key="1">
    <citation type="journal article" date="2023" name="Plants (Basel)">
        <title>Bridging the Gap: Combining Genomics and Transcriptomics Approaches to Understand Stylosanthes scabra, an Orphan Legume from the Brazilian Caatinga.</title>
        <authorList>
            <person name="Ferreira-Neto J.R.C."/>
            <person name="da Silva M.D."/>
            <person name="Binneck E."/>
            <person name="de Melo N.F."/>
            <person name="da Silva R.H."/>
            <person name="de Melo A.L.T.M."/>
            <person name="Pandolfi V."/>
            <person name="Bustamante F.O."/>
            <person name="Brasileiro-Vidal A.C."/>
            <person name="Benko-Iseppon A.M."/>
        </authorList>
    </citation>
    <scope>NUCLEOTIDE SEQUENCE [LARGE SCALE GENOMIC DNA]</scope>
    <source>
        <tissue evidence="16">Leaves</tissue>
    </source>
</reference>
<evidence type="ECO:0000256" key="1">
    <source>
        <dbReference type="ARBA" id="ARBA00004370"/>
    </source>
</evidence>
<keyword evidence="6" id="KW-0732">Signal</keyword>
<comment type="similarity">
    <text evidence="2">Belongs to the protein kinase superfamily. Ser/Thr protein kinase family.</text>
</comment>
<dbReference type="InterPro" id="IPR032675">
    <property type="entry name" value="LRR_dom_sf"/>
</dbReference>
<dbReference type="Pfam" id="PF08263">
    <property type="entry name" value="LRRNT_2"/>
    <property type="match status" value="1"/>
</dbReference>
<dbReference type="InterPro" id="IPR003591">
    <property type="entry name" value="Leu-rich_rpt_typical-subtyp"/>
</dbReference>
<keyword evidence="10 13" id="KW-0067">ATP-binding</keyword>
<dbReference type="SMART" id="SM00220">
    <property type="entry name" value="S_TKc"/>
    <property type="match status" value="1"/>
</dbReference>
<evidence type="ECO:0000256" key="4">
    <source>
        <dbReference type="ARBA" id="ARBA00022679"/>
    </source>
</evidence>
<dbReference type="SMART" id="SM00369">
    <property type="entry name" value="LRR_TYP"/>
    <property type="match status" value="7"/>
</dbReference>
<gene>
    <name evidence="16" type="ORF">PIB30_061815</name>
</gene>
<dbReference type="PROSITE" id="PS50011">
    <property type="entry name" value="PROTEIN_KINASE_DOM"/>
    <property type="match status" value="1"/>
</dbReference>
<evidence type="ECO:0000256" key="10">
    <source>
        <dbReference type="ARBA" id="ARBA00022840"/>
    </source>
</evidence>
<dbReference type="PROSITE" id="PS00108">
    <property type="entry name" value="PROTEIN_KINASE_ST"/>
    <property type="match status" value="1"/>
</dbReference>
<dbReference type="Pfam" id="PF00069">
    <property type="entry name" value="Pkinase"/>
    <property type="match status" value="1"/>
</dbReference>
<dbReference type="PROSITE" id="PS00107">
    <property type="entry name" value="PROTEIN_KINASE_ATP"/>
    <property type="match status" value="1"/>
</dbReference>
<proteinExistence type="inferred from homology"/>
<dbReference type="Pfam" id="PF00560">
    <property type="entry name" value="LRR_1"/>
    <property type="match status" value="3"/>
</dbReference>
<dbReference type="Pfam" id="PF13855">
    <property type="entry name" value="LRR_8"/>
    <property type="match status" value="1"/>
</dbReference>
<keyword evidence="5 14" id="KW-0812">Transmembrane</keyword>
<dbReference type="EMBL" id="JASCZI010212014">
    <property type="protein sequence ID" value="MED6197976.1"/>
    <property type="molecule type" value="Genomic_DNA"/>
</dbReference>
<feature type="domain" description="Protein kinase" evidence="15">
    <location>
        <begin position="709"/>
        <end position="1016"/>
    </location>
</feature>
<accession>A0ABU6XJI2</accession>
<evidence type="ECO:0000256" key="9">
    <source>
        <dbReference type="ARBA" id="ARBA00022777"/>
    </source>
</evidence>
<keyword evidence="17" id="KW-1185">Reference proteome</keyword>
<comment type="caution">
    <text evidence="16">The sequence shown here is derived from an EMBL/GenBank/DDBJ whole genome shotgun (WGS) entry which is preliminary data.</text>
</comment>
<keyword evidence="7" id="KW-0677">Repeat</keyword>
<keyword evidence="4" id="KW-0808">Transferase</keyword>
<evidence type="ECO:0000256" key="2">
    <source>
        <dbReference type="ARBA" id="ARBA00008684"/>
    </source>
</evidence>
<evidence type="ECO:0000256" key="13">
    <source>
        <dbReference type="PROSITE-ProRule" id="PRU10141"/>
    </source>
</evidence>
<evidence type="ECO:0000313" key="16">
    <source>
        <dbReference type="EMBL" id="MED6197976.1"/>
    </source>
</evidence>
<evidence type="ECO:0000256" key="6">
    <source>
        <dbReference type="ARBA" id="ARBA00022729"/>
    </source>
</evidence>
<dbReference type="InterPro" id="IPR013210">
    <property type="entry name" value="LRR_N_plant-typ"/>
</dbReference>
<evidence type="ECO:0000256" key="3">
    <source>
        <dbReference type="ARBA" id="ARBA00022614"/>
    </source>
</evidence>
<dbReference type="Proteomes" id="UP001341840">
    <property type="component" value="Unassembled WGS sequence"/>
</dbReference>
<keyword evidence="12 14" id="KW-0472">Membrane</keyword>
<keyword evidence="9" id="KW-0418">Kinase</keyword>
<dbReference type="SUPFAM" id="SSF52047">
    <property type="entry name" value="RNI-like"/>
    <property type="match status" value="1"/>
</dbReference>
<comment type="subcellular location">
    <subcellularLocation>
        <location evidence="1">Membrane</location>
    </subcellularLocation>
</comment>